<evidence type="ECO:0000313" key="2">
    <source>
        <dbReference type="Proteomes" id="UP000759131"/>
    </source>
</evidence>
<gene>
    <name evidence="1" type="ORF">OSB1V03_LOCUS16242</name>
</gene>
<evidence type="ECO:0000313" key="1">
    <source>
        <dbReference type="EMBL" id="CAD7635851.1"/>
    </source>
</evidence>
<name>A0A7R9L692_9ACAR</name>
<protein>
    <submittedName>
        <fullName evidence="1">Uncharacterized protein</fullName>
    </submittedName>
</protein>
<dbReference type="EMBL" id="CAJPIZ010017820">
    <property type="protein sequence ID" value="CAG2116281.1"/>
    <property type="molecule type" value="Genomic_DNA"/>
</dbReference>
<reference evidence="1" key="1">
    <citation type="submission" date="2020-11" db="EMBL/GenBank/DDBJ databases">
        <authorList>
            <person name="Tran Van P."/>
        </authorList>
    </citation>
    <scope>NUCLEOTIDE SEQUENCE</scope>
</reference>
<keyword evidence="2" id="KW-1185">Reference proteome</keyword>
<sequence>ERLDREIAELSRYVTLVEQKISINRIGCCAYWEFLSCVESAADRKCIKDRTDMQMYTRQLGSTVPLDDCKRDFPRDSDCLKYPAKDYCRVDHKDIELYTTQFNPMLVSPQLCRDYQKGSWKCRIPLWLILIVAIAAVIEEEKEVIPIKTTIWEVVPKPESIEFRDCKLDVDPTRLSCMDAATKAYQTNTETILNITKTRTRAACCGIWHVYDCVKPEANKCKPNKDYIKYLDDVKSFFG</sequence>
<proteinExistence type="predicted"/>
<feature type="non-terminal residue" evidence="1">
    <location>
        <position position="1"/>
    </location>
</feature>
<accession>A0A7R9L692</accession>
<dbReference type="Proteomes" id="UP000759131">
    <property type="component" value="Unassembled WGS sequence"/>
</dbReference>
<dbReference type="OrthoDB" id="10639663at2759"/>
<dbReference type="EMBL" id="OC872395">
    <property type="protein sequence ID" value="CAD7635851.1"/>
    <property type="molecule type" value="Genomic_DNA"/>
</dbReference>
<organism evidence="1">
    <name type="scientific">Medioppia subpectinata</name>
    <dbReference type="NCBI Taxonomy" id="1979941"/>
    <lineage>
        <taxon>Eukaryota</taxon>
        <taxon>Metazoa</taxon>
        <taxon>Ecdysozoa</taxon>
        <taxon>Arthropoda</taxon>
        <taxon>Chelicerata</taxon>
        <taxon>Arachnida</taxon>
        <taxon>Acari</taxon>
        <taxon>Acariformes</taxon>
        <taxon>Sarcoptiformes</taxon>
        <taxon>Oribatida</taxon>
        <taxon>Brachypylina</taxon>
        <taxon>Oppioidea</taxon>
        <taxon>Oppiidae</taxon>
        <taxon>Medioppia</taxon>
    </lineage>
</organism>
<dbReference type="AlphaFoldDB" id="A0A7R9L692"/>
<feature type="non-terminal residue" evidence="1">
    <location>
        <position position="239"/>
    </location>
</feature>